<dbReference type="SMART" id="SM00347">
    <property type="entry name" value="HTH_MARR"/>
    <property type="match status" value="1"/>
</dbReference>
<accession>A0A9D2EBE6</accession>
<dbReference type="GO" id="GO:0006950">
    <property type="term" value="P:response to stress"/>
    <property type="evidence" value="ECO:0007669"/>
    <property type="project" value="TreeGrafter"/>
</dbReference>
<gene>
    <name evidence="2" type="ORF">H9815_00500</name>
</gene>
<dbReference type="Pfam" id="PF01047">
    <property type="entry name" value="MarR"/>
    <property type="match status" value="1"/>
</dbReference>
<feature type="domain" description="HTH marR-type" evidence="1">
    <location>
        <begin position="4"/>
        <end position="140"/>
    </location>
</feature>
<dbReference type="PRINTS" id="PR00598">
    <property type="entry name" value="HTHMARR"/>
</dbReference>
<organism evidence="2 3">
    <name type="scientific">Candidatus Ruania gallistercoris</name>
    <dbReference type="NCBI Taxonomy" id="2838746"/>
    <lineage>
        <taxon>Bacteria</taxon>
        <taxon>Bacillati</taxon>
        <taxon>Actinomycetota</taxon>
        <taxon>Actinomycetes</taxon>
        <taxon>Micrococcales</taxon>
        <taxon>Ruaniaceae</taxon>
        <taxon>Ruania</taxon>
    </lineage>
</organism>
<dbReference type="Gene3D" id="1.10.10.10">
    <property type="entry name" value="Winged helix-like DNA-binding domain superfamily/Winged helix DNA-binding domain"/>
    <property type="match status" value="1"/>
</dbReference>
<evidence type="ECO:0000259" key="1">
    <source>
        <dbReference type="PROSITE" id="PS50995"/>
    </source>
</evidence>
<comment type="caution">
    <text evidence="2">The sequence shown here is derived from an EMBL/GenBank/DDBJ whole genome shotgun (WGS) entry which is preliminary data.</text>
</comment>
<dbReference type="InterPro" id="IPR036388">
    <property type="entry name" value="WH-like_DNA-bd_sf"/>
</dbReference>
<dbReference type="InterPro" id="IPR000835">
    <property type="entry name" value="HTH_MarR-typ"/>
</dbReference>
<dbReference type="EMBL" id="DXBY01000012">
    <property type="protein sequence ID" value="HIZ34231.1"/>
    <property type="molecule type" value="Genomic_DNA"/>
</dbReference>
<evidence type="ECO:0000313" key="2">
    <source>
        <dbReference type="EMBL" id="HIZ34231.1"/>
    </source>
</evidence>
<proteinExistence type="predicted"/>
<dbReference type="GO" id="GO:0003700">
    <property type="term" value="F:DNA-binding transcription factor activity"/>
    <property type="evidence" value="ECO:0007669"/>
    <property type="project" value="InterPro"/>
</dbReference>
<reference evidence="2" key="1">
    <citation type="journal article" date="2021" name="PeerJ">
        <title>Extensive microbial diversity within the chicken gut microbiome revealed by metagenomics and culture.</title>
        <authorList>
            <person name="Gilroy R."/>
            <person name="Ravi A."/>
            <person name="Getino M."/>
            <person name="Pursley I."/>
            <person name="Horton D.L."/>
            <person name="Alikhan N.F."/>
            <person name="Baker D."/>
            <person name="Gharbi K."/>
            <person name="Hall N."/>
            <person name="Watson M."/>
            <person name="Adriaenssens E.M."/>
            <person name="Foster-Nyarko E."/>
            <person name="Jarju S."/>
            <person name="Secka A."/>
            <person name="Antonio M."/>
            <person name="Oren A."/>
            <person name="Chaudhuri R.R."/>
            <person name="La Ragione R."/>
            <person name="Hildebrand F."/>
            <person name="Pallen M.J."/>
        </authorList>
    </citation>
    <scope>NUCLEOTIDE SEQUENCE</scope>
    <source>
        <strain evidence="2">ChiGjej4B4-7305</strain>
    </source>
</reference>
<dbReference type="InterPro" id="IPR039422">
    <property type="entry name" value="MarR/SlyA-like"/>
</dbReference>
<protein>
    <submittedName>
        <fullName evidence="2">MarR family transcriptional regulator</fullName>
    </submittedName>
</protein>
<dbReference type="PANTHER" id="PTHR33164">
    <property type="entry name" value="TRANSCRIPTIONAL REGULATOR, MARR FAMILY"/>
    <property type="match status" value="1"/>
</dbReference>
<sequence>MDQRDELIERVLTAHEQSARVLLSEDLSDLFDATLTMQQIKLMVVLRRDGPTSGHELADRLAVSTPTVSGIVDRLAERGMLERRTDDRDRRVRLVALTTTGEQLVASVHEAGWRIGREVMDRMELADLRALAQGLAALAHAAQCRAQDSPGR</sequence>
<dbReference type="SUPFAM" id="SSF46785">
    <property type="entry name" value="Winged helix' DNA-binding domain"/>
    <property type="match status" value="1"/>
</dbReference>
<evidence type="ECO:0000313" key="3">
    <source>
        <dbReference type="Proteomes" id="UP000824037"/>
    </source>
</evidence>
<dbReference type="Proteomes" id="UP000824037">
    <property type="component" value="Unassembled WGS sequence"/>
</dbReference>
<dbReference type="PROSITE" id="PS50995">
    <property type="entry name" value="HTH_MARR_2"/>
    <property type="match status" value="1"/>
</dbReference>
<dbReference type="AlphaFoldDB" id="A0A9D2EBE6"/>
<dbReference type="InterPro" id="IPR036390">
    <property type="entry name" value="WH_DNA-bd_sf"/>
</dbReference>
<reference evidence="2" key="2">
    <citation type="submission" date="2021-04" db="EMBL/GenBank/DDBJ databases">
        <authorList>
            <person name="Gilroy R."/>
        </authorList>
    </citation>
    <scope>NUCLEOTIDE SEQUENCE</scope>
    <source>
        <strain evidence="2">ChiGjej4B4-7305</strain>
    </source>
</reference>
<name>A0A9D2EBE6_9MICO</name>
<dbReference type="PANTHER" id="PTHR33164:SF43">
    <property type="entry name" value="HTH-TYPE TRANSCRIPTIONAL REPRESSOR YETL"/>
    <property type="match status" value="1"/>
</dbReference>